<proteinExistence type="predicted"/>
<dbReference type="InParanoid" id="G0EE76"/>
<dbReference type="Pfam" id="PF09376">
    <property type="entry name" value="NurA"/>
    <property type="match status" value="1"/>
</dbReference>
<gene>
    <name evidence="2" type="ordered locus">Pyrfu_0901</name>
</gene>
<dbReference type="Proteomes" id="UP000001037">
    <property type="component" value="Chromosome"/>
</dbReference>
<reference evidence="2 3" key="1">
    <citation type="journal article" date="2011" name="Stand. Genomic Sci.">
        <title>Complete genome sequence of the hyperthermophilic chemolithoautotroph Pyrolobus fumarii type strain (1A).</title>
        <authorList>
            <person name="Anderson I."/>
            <person name="Goker M."/>
            <person name="Nolan M."/>
            <person name="Lucas S."/>
            <person name="Hammon N."/>
            <person name="Deshpande S."/>
            <person name="Cheng J.F."/>
            <person name="Tapia R."/>
            <person name="Han C."/>
            <person name="Goodwin L."/>
            <person name="Pitluck S."/>
            <person name="Huntemann M."/>
            <person name="Liolios K."/>
            <person name="Ivanova N."/>
            <person name="Pagani I."/>
            <person name="Mavromatis K."/>
            <person name="Ovchinikova G."/>
            <person name="Pati A."/>
            <person name="Chen A."/>
            <person name="Palaniappan K."/>
            <person name="Land M."/>
            <person name="Hauser L."/>
            <person name="Brambilla E.M."/>
            <person name="Huber H."/>
            <person name="Yasawong M."/>
            <person name="Rohde M."/>
            <person name="Spring S."/>
            <person name="Abt B."/>
            <person name="Sikorski J."/>
            <person name="Wirth R."/>
            <person name="Detter J.C."/>
            <person name="Woyke T."/>
            <person name="Bristow J."/>
            <person name="Eisen J.A."/>
            <person name="Markowitz V."/>
            <person name="Hugenholtz P."/>
            <person name="Kyrpides N.C."/>
            <person name="Klenk H.P."/>
            <person name="Lapidus A."/>
        </authorList>
    </citation>
    <scope>NUCLEOTIDE SEQUENCE [LARGE SCALE GENOMIC DNA]</scope>
    <source>
        <strain evidence="3">DSM 11204 / 1A</strain>
    </source>
</reference>
<evidence type="ECO:0000313" key="3">
    <source>
        <dbReference type="Proteomes" id="UP000001037"/>
    </source>
</evidence>
<dbReference type="eggNOG" id="arCOG00367">
    <property type="taxonomic scope" value="Archaea"/>
</dbReference>
<dbReference type="STRING" id="694429.Pyrfu_0901"/>
<dbReference type="AlphaFoldDB" id="G0EE76"/>
<dbReference type="EMBL" id="CP002838">
    <property type="protein sequence ID" value="AEM38770.1"/>
    <property type="molecule type" value="Genomic_DNA"/>
</dbReference>
<dbReference type="KEGG" id="pfm:Pyrfu_0901"/>
<accession>G0EE76</accession>
<dbReference type="HOGENOM" id="CLU_817889_0_0_2"/>
<name>G0EE76_PYRF1</name>
<feature type="domain" description="NurA" evidence="1">
    <location>
        <begin position="39"/>
        <end position="291"/>
    </location>
</feature>
<keyword evidence="3" id="KW-1185">Reference proteome</keyword>
<dbReference type="SMART" id="SM00933">
    <property type="entry name" value="NurA"/>
    <property type="match status" value="1"/>
</dbReference>
<dbReference type="InterPro" id="IPR018977">
    <property type="entry name" value="NurA_domain"/>
</dbReference>
<sequence>MDEMAIEEALDAINRLTELRALLRKILNVSSIPRGNCNTPIIAVDGSYAVYGAHGLHAIVVKAAIVVISADKTSVTTLGPLVTSVYSLTGGEEIHRVAEELMIALETIAVARSTADASDAALLILDGPIADPPRPAPLSTNTRRILKRLLNIEIDDLHRWRASMLSSALRRLHALAGYVKRPSGSTLLTRKLDTLAGKLQQVDDAWIAGIALGPGEATSPERMPPEGIYQLYYTMLGGIEYTYAKVGMMPPARLEVAPIGVIDKILGCLSSLTKHSKHPLPIQLAHEKSLVSLEEAKTAHRLITNTLIKRLKGDPRKLLAIIHPGLEKIEAGGEEATLI</sequence>
<evidence type="ECO:0000259" key="1">
    <source>
        <dbReference type="SMART" id="SM00933"/>
    </source>
</evidence>
<evidence type="ECO:0000313" key="2">
    <source>
        <dbReference type="EMBL" id="AEM38770.1"/>
    </source>
</evidence>
<organism evidence="2 3">
    <name type="scientific">Pyrolobus fumarii (strain DSM 11204 / 1A)</name>
    <dbReference type="NCBI Taxonomy" id="694429"/>
    <lineage>
        <taxon>Archaea</taxon>
        <taxon>Thermoproteota</taxon>
        <taxon>Thermoprotei</taxon>
        <taxon>Desulfurococcales</taxon>
        <taxon>Pyrodictiaceae</taxon>
        <taxon>Pyrolobus</taxon>
    </lineage>
</organism>
<protein>
    <submittedName>
        <fullName evidence="2">NurA domain protein</fullName>
    </submittedName>
</protein>